<proteinExistence type="predicted"/>
<dbReference type="Proteomes" id="UP000054279">
    <property type="component" value="Unassembled WGS sequence"/>
</dbReference>
<name>A0A0C9VPH2_SPHS4</name>
<accession>A0A0C9VPH2</accession>
<dbReference type="EMBL" id="KN837149">
    <property type="protein sequence ID" value="KIJ39746.1"/>
    <property type="molecule type" value="Genomic_DNA"/>
</dbReference>
<sequence length="177" mass="19574">MDSQLESSSDTGLKSKDKIISCAECRRLKMCVWNLGMRLDAQFDPLTIGNAIESFLVHPVTLTSHQRKKGSASSLQVKFSPSFTELMSRIRELALALAEVHGTQSDVPHHLLVPETKEGEGEDEVDDLSQIVGTLKIDQASGCAKFFGQTAGMESLYLLDNDEDEIYDTHARWRGSS</sequence>
<dbReference type="AlphaFoldDB" id="A0A0C9VPH2"/>
<organism evidence="1 2">
    <name type="scientific">Sphaerobolus stellatus (strain SS14)</name>
    <dbReference type="NCBI Taxonomy" id="990650"/>
    <lineage>
        <taxon>Eukaryota</taxon>
        <taxon>Fungi</taxon>
        <taxon>Dikarya</taxon>
        <taxon>Basidiomycota</taxon>
        <taxon>Agaricomycotina</taxon>
        <taxon>Agaricomycetes</taxon>
        <taxon>Phallomycetidae</taxon>
        <taxon>Geastrales</taxon>
        <taxon>Sphaerobolaceae</taxon>
        <taxon>Sphaerobolus</taxon>
    </lineage>
</organism>
<keyword evidence="2" id="KW-1185">Reference proteome</keyword>
<dbReference type="HOGENOM" id="CLU_1518803_0_0_1"/>
<gene>
    <name evidence="1" type="ORF">M422DRAFT_257341</name>
</gene>
<reference evidence="1 2" key="1">
    <citation type="submission" date="2014-06" db="EMBL/GenBank/DDBJ databases">
        <title>Evolutionary Origins and Diversification of the Mycorrhizal Mutualists.</title>
        <authorList>
            <consortium name="DOE Joint Genome Institute"/>
            <consortium name="Mycorrhizal Genomics Consortium"/>
            <person name="Kohler A."/>
            <person name="Kuo A."/>
            <person name="Nagy L.G."/>
            <person name="Floudas D."/>
            <person name="Copeland A."/>
            <person name="Barry K.W."/>
            <person name="Cichocki N."/>
            <person name="Veneault-Fourrey C."/>
            <person name="LaButti K."/>
            <person name="Lindquist E.A."/>
            <person name="Lipzen A."/>
            <person name="Lundell T."/>
            <person name="Morin E."/>
            <person name="Murat C."/>
            <person name="Riley R."/>
            <person name="Ohm R."/>
            <person name="Sun H."/>
            <person name="Tunlid A."/>
            <person name="Henrissat B."/>
            <person name="Grigoriev I.V."/>
            <person name="Hibbett D.S."/>
            <person name="Martin F."/>
        </authorList>
    </citation>
    <scope>NUCLEOTIDE SEQUENCE [LARGE SCALE GENOMIC DNA]</scope>
    <source>
        <strain evidence="1 2">SS14</strain>
    </source>
</reference>
<protein>
    <submittedName>
        <fullName evidence="1">Uncharacterized protein</fullName>
    </submittedName>
</protein>
<evidence type="ECO:0000313" key="2">
    <source>
        <dbReference type="Proteomes" id="UP000054279"/>
    </source>
</evidence>
<evidence type="ECO:0000313" key="1">
    <source>
        <dbReference type="EMBL" id="KIJ39746.1"/>
    </source>
</evidence>